<dbReference type="Pfam" id="PF08279">
    <property type="entry name" value="HTH_11"/>
    <property type="match status" value="1"/>
</dbReference>
<dbReference type="Pfam" id="PF13280">
    <property type="entry name" value="WYL"/>
    <property type="match status" value="1"/>
</dbReference>
<dbReference type="PROSITE" id="PS52050">
    <property type="entry name" value="WYL"/>
    <property type="match status" value="1"/>
</dbReference>
<dbReference type="InterPro" id="IPR026881">
    <property type="entry name" value="WYL_dom"/>
</dbReference>
<dbReference type="OrthoDB" id="9767131at2"/>
<evidence type="ECO:0000259" key="2">
    <source>
        <dbReference type="Pfam" id="PF13280"/>
    </source>
</evidence>
<name>A0A0D8I9P3_9CLOT</name>
<feature type="domain" description="WCX" evidence="3">
    <location>
        <begin position="234"/>
        <end position="310"/>
    </location>
</feature>
<reference evidence="4 5" key="1">
    <citation type="submission" date="2014-10" db="EMBL/GenBank/DDBJ databases">
        <title>Genome sequence of Clostridium aceticum DSM 1496.</title>
        <authorList>
            <person name="Poehlein A."/>
            <person name="Schiel-Bengelsdorf B."/>
            <person name="Gottschalk G."/>
            <person name="Duerre P."/>
            <person name="Daniel R."/>
        </authorList>
    </citation>
    <scope>NUCLEOTIDE SEQUENCE [LARGE SCALE GENOMIC DNA]</scope>
    <source>
        <strain evidence="4 5">DSM 1496</strain>
    </source>
</reference>
<dbReference type="InterPro" id="IPR057727">
    <property type="entry name" value="WCX_dom"/>
</dbReference>
<evidence type="ECO:0000313" key="4">
    <source>
        <dbReference type="EMBL" id="AKL95676.1"/>
    </source>
</evidence>
<dbReference type="Pfam" id="PF25583">
    <property type="entry name" value="WCX"/>
    <property type="match status" value="1"/>
</dbReference>
<dbReference type="PANTHER" id="PTHR34580:SF1">
    <property type="entry name" value="PROTEIN PAFC"/>
    <property type="match status" value="1"/>
</dbReference>
<dbReference type="SUPFAM" id="SSF46785">
    <property type="entry name" value="Winged helix' DNA-binding domain"/>
    <property type="match status" value="1"/>
</dbReference>
<gene>
    <name evidence="4" type="ORF">CACET_c22300</name>
</gene>
<feature type="domain" description="WYL" evidence="2">
    <location>
        <begin position="140"/>
        <end position="204"/>
    </location>
</feature>
<dbReference type="RefSeq" id="WP_044825020.1">
    <property type="nucleotide sequence ID" value="NZ_CP009687.1"/>
</dbReference>
<dbReference type="InterPro" id="IPR036388">
    <property type="entry name" value="WH-like_DNA-bd_sf"/>
</dbReference>
<dbReference type="STRING" id="84022.CACET_c22300"/>
<dbReference type="InterPro" id="IPR051534">
    <property type="entry name" value="CBASS_pafABC_assoc_protein"/>
</dbReference>
<dbReference type="Gene3D" id="1.10.10.10">
    <property type="entry name" value="Winged helix-like DNA-binding domain superfamily/Winged helix DNA-binding domain"/>
    <property type="match status" value="1"/>
</dbReference>
<dbReference type="InterPro" id="IPR013196">
    <property type="entry name" value="HTH_11"/>
</dbReference>
<sequence length="315" mass="36913">MSKISNALNMYFLLQVKDMMKIEKIAEKLEVSPRMVKKYKQDLEMAGIYIGSRLGRDGGYYLENKRSLEGIHLAMEELSTLKMATEAIKSGKYHYSSKFEILANKILNAHKPTDNVYYYNKVMGESDETLEKEKTAWIDINLAINQNKKVKITYKSLKKNGLEVKERLVSPYGIFDYKGATYFYGYCGIAKDIRFFKLSRIITYEILEEKFNEKIPFNFEEVLEKSFGIYNDELIELKLKIYYPMSEIVKEKQIAKNQRITIIDDNTIYFQAEIKGYTEIKTWIMSMGSSVEVLEPVKLKKDIFEEINKIINLYK</sequence>
<organism evidence="4 5">
    <name type="scientific">Clostridium aceticum</name>
    <dbReference type="NCBI Taxonomy" id="84022"/>
    <lineage>
        <taxon>Bacteria</taxon>
        <taxon>Bacillati</taxon>
        <taxon>Bacillota</taxon>
        <taxon>Clostridia</taxon>
        <taxon>Eubacteriales</taxon>
        <taxon>Clostridiaceae</taxon>
        <taxon>Clostridium</taxon>
    </lineage>
</organism>
<feature type="domain" description="Helix-turn-helix type 11" evidence="1">
    <location>
        <begin position="11"/>
        <end position="60"/>
    </location>
</feature>
<evidence type="ECO:0000259" key="3">
    <source>
        <dbReference type="Pfam" id="PF25583"/>
    </source>
</evidence>
<dbReference type="InterPro" id="IPR036390">
    <property type="entry name" value="WH_DNA-bd_sf"/>
</dbReference>
<protein>
    <submittedName>
        <fullName evidence="4">Transcriptional regulator</fullName>
    </submittedName>
</protein>
<dbReference type="AlphaFoldDB" id="A0A0D8I9P3"/>
<evidence type="ECO:0000313" key="5">
    <source>
        <dbReference type="Proteomes" id="UP000035704"/>
    </source>
</evidence>
<keyword evidence="5" id="KW-1185">Reference proteome</keyword>
<dbReference type="KEGG" id="cace:CACET_c22300"/>
<accession>A0A0D8I9P3</accession>
<dbReference type="EMBL" id="CP009687">
    <property type="protein sequence ID" value="AKL95676.1"/>
    <property type="molecule type" value="Genomic_DNA"/>
</dbReference>
<dbReference type="PANTHER" id="PTHR34580">
    <property type="match status" value="1"/>
</dbReference>
<dbReference type="Proteomes" id="UP000035704">
    <property type="component" value="Chromosome"/>
</dbReference>
<evidence type="ECO:0000259" key="1">
    <source>
        <dbReference type="Pfam" id="PF08279"/>
    </source>
</evidence>
<proteinExistence type="predicted"/>
<dbReference type="PATRIC" id="fig|84022.5.peg.477"/>